<gene>
    <name evidence="1" type="ORF">BC659_2907</name>
</gene>
<dbReference type="RefSeq" id="WP_133475479.1">
    <property type="nucleotide sequence ID" value="NZ_SNWP01000013.1"/>
</dbReference>
<evidence type="ECO:0000313" key="2">
    <source>
        <dbReference type="Proteomes" id="UP000295741"/>
    </source>
</evidence>
<dbReference type="SUPFAM" id="SSF54593">
    <property type="entry name" value="Glyoxalase/Bleomycin resistance protein/Dihydroxybiphenyl dioxygenase"/>
    <property type="match status" value="1"/>
</dbReference>
<accession>A0A4R6ITS0</accession>
<dbReference type="Gene3D" id="3.10.180.10">
    <property type="entry name" value="2,3-Dihydroxybiphenyl 1,2-Dioxygenase, domain 1"/>
    <property type="match status" value="1"/>
</dbReference>
<proteinExistence type="predicted"/>
<dbReference type="EMBL" id="SNWP01000013">
    <property type="protein sequence ID" value="TDO25366.1"/>
    <property type="molecule type" value="Genomic_DNA"/>
</dbReference>
<name>A0A4R6ITS0_9BACT</name>
<comment type="caution">
    <text evidence="1">The sequence shown here is derived from an EMBL/GenBank/DDBJ whole genome shotgun (WGS) entry which is preliminary data.</text>
</comment>
<protein>
    <submittedName>
        <fullName evidence="1">Putative glyoxalase superfamily protein PhnB</fullName>
    </submittedName>
</protein>
<sequence>MNTPVTHTGSGVFLTFSGNCREAFTLYHACFGGDLVIEDFTQKIGTYADRPVIRAVLHSPIVTIQGSDLVYHEGRRVGNYMAVLILCRSCEERKHFIVQLYDYENTLVVMEDQEPLIEIIDRFDVRWMFAI</sequence>
<reference evidence="1 2" key="1">
    <citation type="submission" date="2019-03" db="EMBL/GenBank/DDBJ databases">
        <title>Genomic Encyclopedia of Archaeal and Bacterial Type Strains, Phase II (KMG-II): from individual species to whole genera.</title>
        <authorList>
            <person name="Goeker M."/>
        </authorList>
    </citation>
    <scope>NUCLEOTIDE SEQUENCE [LARGE SCALE GENOMIC DNA]</scope>
    <source>
        <strain evidence="1 2">DSM 28323</strain>
    </source>
</reference>
<dbReference type="InterPro" id="IPR029068">
    <property type="entry name" value="Glyas_Bleomycin-R_OHBP_Dase"/>
</dbReference>
<evidence type="ECO:0000313" key="1">
    <source>
        <dbReference type="EMBL" id="TDO25366.1"/>
    </source>
</evidence>
<organism evidence="1 2">
    <name type="scientific">Sediminibacterium goheungense</name>
    <dbReference type="NCBI Taxonomy" id="1086393"/>
    <lineage>
        <taxon>Bacteria</taxon>
        <taxon>Pseudomonadati</taxon>
        <taxon>Bacteroidota</taxon>
        <taxon>Chitinophagia</taxon>
        <taxon>Chitinophagales</taxon>
        <taxon>Chitinophagaceae</taxon>
        <taxon>Sediminibacterium</taxon>
    </lineage>
</organism>
<dbReference type="Proteomes" id="UP000295741">
    <property type="component" value="Unassembled WGS sequence"/>
</dbReference>
<keyword evidence="2" id="KW-1185">Reference proteome</keyword>
<dbReference type="OrthoDB" id="9795306at2"/>
<dbReference type="AlphaFoldDB" id="A0A4R6ITS0"/>